<keyword evidence="4 7" id="KW-0040">ANK repeat</keyword>
<name>A0A834Y7L3_APHGI</name>
<feature type="transmembrane region" description="Helical" evidence="9">
    <location>
        <begin position="490"/>
        <end position="512"/>
    </location>
</feature>
<evidence type="ECO:0000313" key="10">
    <source>
        <dbReference type="EMBL" id="KAF7998152.1"/>
    </source>
</evidence>
<proteinExistence type="predicted"/>
<feature type="transmembrane region" description="Helical" evidence="9">
    <location>
        <begin position="562"/>
        <end position="584"/>
    </location>
</feature>
<evidence type="ECO:0000256" key="7">
    <source>
        <dbReference type="PROSITE-ProRule" id="PRU00023"/>
    </source>
</evidence>
<protein>
    <submittedName>
        <fullName evidence="10">Uncharacterized protein</fullName>
    </submittedName>
</protein>
<evidence type="ECO:0000256" key="6">
    <source>
        <dbReference type="ARBA" id="ARBA00023303"/>
    </source>
</evidence>
<dbReference type="InterPro" id="IPR002110">
    <property type="entry name" value="Ankyrin_rpt"/>
</dbReference>
<dbReference type="Gene3D" id="1.25.40.20">
    <property type="entry name" value="Ankyrin repeat-containing domain"/>
    <property type="match status" value="2"/>
</dbReference>
<keyword evidence="9" id="KW-0812">Transmembrane</keyword>
<evidence type="ECO:0000256" key="8">
    <source>
        <dbReference type="SAM" id="Coils"/>
    </source>
</evidence>
<organism evidence="10 11">
    <name type="scientific">Aphidius gifuensis</name>
    <name type="common">Parasitoid wasp</name>
    <dbReference type="NCBI Taxonomy" id="684658"/>
    <lineage>
        <taxon>Eukaryota</taxon>
        <taxon>Metazoa</taxon>
        <taxon>Ecdysozoa</taxon>
        <taxon>Arthropoda</taxon>
        <taxon>Hexapoda</taxon>
        <taxon>Insecta</taxon>
        <taxon>Pterygota</taxon>
        <taxon>Neoptera</taxon>
        <taxon>Endopterygota</taxon>
        <taxon>Hymenoptera</taxon>
        <taxon>Apocrita</taxon>
        <taxon>Ichneumonoidea</taxon>
        <taxon>Braconidae</taxon>
        <taxon>Aphidiinae</taxon>
        <taxon>Aphidius</taxon>
    </lineage>
</organism>
<keyword evidence="2" id="KW-0716">Sensory transduction</keyword>
<evidence type="ECO:0000256" key="5">
    <source>
        <dbReference type="ARBA" id="ARBA00023065"/>
    </source>
</evidence>
<dbReference type="PROSITE" id="PS50297">
    <property type="entry name" value="ANK_REP_REGION"/>
    <property type="match status" value="2"/>
</dbReference>
<feature type="transmembrane region" description="Helical" evidence="9">
    <location>
        <begin position="698"/>
        <end position="720"/>
    </location>
</feature>
<gene>
    <name evidence="10" type="ORF">HCN44_009550</name>
</gene>
<feature type="repeat" description="ANK" evidence="7">
    <location>
        <begin position="121"/>
        <end position="153"/>
    </location>
</feature>
<keyword evidence="1" id="KW-0813">Transport</keyword>
<keyword evidence="9" id="KW-1133">Transmembrane helix</keyword>
<evidence type="ECO:0000256" key="3">
    <source>
        <dbReference type="ARBA" id="ARBA00022737"/>
    </source>
</evidence>
<dbReference type="PANTHER" id="PTHR47143">
    <property type="entry name" value="TRANSIENT RECEPTOR POTENTIAL CATION CHANNEL PROTEIN PAINLESS"/>
    <property type="match status" value="1"/>
</dbReference>
<keyword evidence="6" id="KW-0407">Ion channel</keyword>
<keyword evidence="8" id="KW-0175">Coiled coil</keyword>
<evidence type="ECO:0000256" key="4">
    <source>
        <dbReference type="ARBA" id="ARBA00023043"/>
    </source>
</evidence>
<dbReference type="OrthoDB" id="2157354at2759"/>
<feature type="repeat" description="ANK" evidence="7">
    <location>
        <begin position="364"/>
        <end position="396"/>
    </location>
</feature>
<dbReference type="AlphaFoldDB" id="A0A834Y7L3"/>
<dbReference type="PROSITE" id="PS50088">
    <property type="entry name" value="ANK_REPEAT"/>
    <property type="match status" value="2"/>
</dbReference>
<dbReference type="GO" id="GO:1902495">
    <property type="term" value="C:transmembrane transporter complex"/>
    <property type="evidence" value="ECO:0007669"/>
    <property type="project" value="TreeGrafter"/>
</dbReference>
<feature type="transmembrane region" description="Helical" evidence="9">
    <location>
        <begin position="618"/>
        <end position="636"/>
    </location>
</feature>
<dbReference type="GO" id="GO:0034220">
    <property type="term" value="P:monoatomic ion transmembrane transport"/>
    <property type="evidence" value="ECO:0007669"/>
    <property type="project" value="UniProtKB-KW"/>
</dbReference>
<dbReference type="InterPro" id="IPR036770">
    <property type="entry name" value="Ankyrin_rpt-contain_sf"/>
</dbReference>
<accession>A0A834Y7L3</accession>
<dbReference type="EMBL" id="JACMRX010000001">
    <property type="protein sequence ID" value="KAF7998152.1"/>
    <property type="molecule type" value="Genomic_DNA"/>
</dbReference>
<keyword evidence="3" id="KW-0677">Repeat</keyword>
<keyword evidence="5" id="KW-0406">Ion transport</keyword>
<dbReference type="Pfam" id="PF12796">
    <property type="entry name" value="Ank_2"/>
    <property type="match status" value="2"/>
</dbReference>
<evidence type="ECO:0000256" key="9">
    <source>
        <dbReference type="SAM" id="Phobius"/>
    </source>
</evidence>
<keyword evidence="11" id="KW-1185">Reference proteome</keyword>
<dbReference type="PANTHER" id="PTHR47143:SF4">
    <property type="entry name" value="TRANSIENT RECEPTOR POTENTIAL CATION CHANNEL PROTEIN PAINLESS"/>
    <property type="match status" value="1"/>
</dbReference>
<dbReference type="InterPro" id="IPR052076">
    <property type="entry name" value="TRP_cation_channel"/>
</dbReference>
<evidence type="ECO:0000256" key="1">
    <source>
        <dbReference type="ARBA" id="ARBA00022448"/>
    </source>
</evidence>
<keyword evidence="9" id="KW-0472">Membrane</keyword>
<evidence type="ECO:0000256" key="2">
    <source>
        <dbReference type="ARBA" id="ARBA00022606"/>
    </source>
</evidence>
<comment type="caution">
    <text evidence="10">The sequence shown here is derived from an EMBL/GenBank/DDBJ whole genome shotgun (WGS) entry which is preliminary data.</text>
</comment>
<feature type="coiled-coil region" evidence="8">
    <location>
        <begin position="851"/>
        <end position="878"/>
    </location>
</feature>
<dbReference type="SMART" id="SM00248">
    <property type="entry name" value="ANK"/>
    <property type="match status" value="4"/>
</dbReference>
<evidence type="ECO:0000313" key="11">
    <source>
        <dbReference type="Proteomes" id="UP000639338"/>
    </source>
</evidence>
<dbReference type="GO" id="GO:0022857">
    <property type="term" value="F:transmembrane transporter activity"/>
    <property type="evidence" value="ECO:0007669"/>
    <property type="project" value="TreeGrafter"/>
</dbReference>
<dbReference type="SUPFAM" id="SSF48403">
    <property type="entry name" value="Ankyrin repeat"/>
    <property type="match status" value="1"/>
</dbReference>
<dbReference type="Proteomes" id="UP000639338">
    <property type="component" value="Unassembled WGS sequence"/>
</dbReference>
<feature type="transmembrane region" description="Helical" evidence="9">
    <location>
        <begin position="532"/>
        <end position="550"/>
    </location>
</feature>
<reference evidence="10 11" key="1">
    <citation type="submission" date="2020-08" db="EMBL/GenBank/DDBJ databases">
        <title>Aphidius gifuensis genome sequencing and assembly.</title>
        <authorList>
            <person name="Du Z."/>
        </authorList>
    </citation>
    <scope>NUCLEOTIDE SEQUENCE [LARGE SCALE GENOMIC DNA]</scope>
    <source>
        <strain evidence="10">YNYX2018</strain>
        <tissue evidence="10">Adults</tissue>
    </source>
</reference>
<sequence>MVNKGDHVIKFLSTYYSSKNNPNRNLFNVVFKNYLEKDSTIIDDNFFNKFTDKPMTLLDAACLNGYSKLVECLLDMEIDPNKYNRHYKCCPLNFSMEFYQVKCMNILLKDPRTDIDVQNEFGYTILHQAVQRNNTELVKYLLDQKSSPNIPDFRYRTPLYLAVEKSNYNIINIIMMESKIPLDIDTFRDPMTKKTTRELLSEKYPDIELPPREQEQAITYHKLAYSFEINGEDNFLQDFYKIEKYKTRQLEELLSIGAKKNCLVAVDFLLKQLVNKKSLDDDDDDDDDGAVLDQAIINAVEQGHVEVLQAILMSELTNNNYDHLIMELTRKASDTFRLQDKLKSRAACLKMIITRLNVNCRDDKGNTPLHVAVYFNNKETIDVLLGQGGYINAKNNNGDTPLSKIQNQVLSRCLDKQLNVTNNIVDKQVFINYSFLNPHLKKFDNNSRRLPEMEPLKYLSDNPYYKSLLTHPIISSFVDLKWQKIKLINYINLFLYLIFHFNLNFYILTYFYEQKNNELFIKSWIFIKPLKIIYIILCLRELFHFLIAKFEYIKNFENLIDLLLYSLTGILLFRNFIYPAVVIILSTFKFIRIIGNFPTFAIKNLLFETVAKNILKMLLLHSNFLWSFSFAFFLIFGSQKLTDYSTIDLSDNTTDNAKINNNFDGILQSMFVTIIMAAGEFNANDIPFDTDPILSRCVFTLFIFIIVVILFNSLTGIVVANTDEIFGKTEILDIQHKINMISYIENIIFGYVKNDTISKSTLLHKIWWYCLLEIMSRRITLFKSSQAQDDVTVVIEPFGKYNFDYNKRPLSESVYRKIIPRIINNISNREDFKKHERNYTHDDYEIVKFINDEVLKKINNMEHNIDKLNKRFDKIEKFIYQEK</sequence>